<evidence type="ECO:0000313" key="1">
    <source>
        <dbReference type="EMBL" id="KAH7938062.1"/>
    </source>
</evidence>
<comment type="caution">
    <text evidence="1">The sequence shown here is derived from an EMBL/GenBank/DDBJ whole genome shotgun (WGS) entry which is preliminary data.</text>
</comment>
<dbReference type="EMBL" id="CM023477">
    <property type="protein sequence ID" value="KAH7938062.1"/>
    <property type="molecule type" value="Genomic_DNA"/>
</dbReference>
<protein>
    <submittedName>
        <fullName evidence="1">Uncharacterized protein</fullName>
    </submittedName>
</protein>
<evidence type="ECO:0000313" key="2">
    <source>
        <dbReference type="Proteomes" id="UP000821865"/>
    </source>
</evidence>
<dbReference type="Proteomes" id="UP000821865">
    <property type="component" value="Chromosome 8"/>
</dbReference>
<keyword evidence="2" id="KW-1185">Reference proteome</keyword>
<name>A0ACB8CAZ4_DERSI</name>
<accession>A0ACB8CAZ4</accession>
<sequence>MTYEFELRRYSPASASVRLAKPLEGRGNSEREQIGHTLRHEKRQVTAQTGNSKYIRKLGCNESRCVACPGKRKNKVRSQLPKGAKVDGTASRQRQQQQGTRGPDPMNTSANSLAPGEPNMSATGSGRVKVSLGPGRSLMDWIRLTHANPNLSGVNGRFLDVTYEELVKHNKKDDAWICLKGRVYNVTPYMDYHPGGVDELLRGVGKDATDLFNQVHKWVNFESMLEKCLIGKLVGPPVQVRKSSFPVPRIPFIKKLQRTDTATSEDVPDISEQTSPKPAVSYEWFQDDSTVTITIQSMGDALIEEDKVVADLSGKTLRIRVRLAKYFYLFHVESFSRSCTLVNKDSVTHDITLFSFALPQGSYMWVPVGHHVTLEHDVKGMRISRSYTPVIPALKADEEGSDGKTVHLMIKVYSEGALTPVLNTLEIGDKVDMKDTEGDFELSTLQRCQNLILLAAGTGFTPMVRLLHWGVFVSRQINIKLMTFNKTVRDIVWKEELDRLQEQHNRTLEHGTAPGDDSVIISCQIGLQNNSNTYKTTSKAARQTDIDQANRLLRIAYKVALGLPEITSTDRLSELGMTEHIRRTRRGHTHGPAQKTKRNTPGALRANIDYDTPNATVLRRRDHTYAT</sequence>
<gene>
    <name evidence="1" type="ORF">HPB49_019615</name>
</gene>
<organism evidence="1 2">
    <name type="scientific">Dermacentor silvarum</name>
    <name type="common">Tick</name>
    <dbReference type="NCBI Taxonomy" id="543639"/>
    <lineage>
        <taxon>Eukaryota</taxon>
        <taxon>Metazoa</taxon>
        <taxon>Ecdysozoa</taxon>
        <taxon>Arthropoda</taxon>
        <taxon>Chelicerata</taxon>
        <taxon>Arachnida</taxon>
        <taxon>Acari</taxon>
        <taxon>Parasitiformes</taxon>
        <taxon>Ixodida</taxon>
        <taxon>Ixodoidea</taxon>
        <taxon>Ixodidae</taxon>
        <taxon>Rhipicephalinae</taxon>
        <taxon>Dermacentor</taxon>
    </lineage>
</organism>
<reference evidence="1" key="1">
    <citation type="submission" date="2020-05" db="EMBL/GenBank/DDBJ databases">
        <title>Large-scale comparative analyses of tick genomes elucidate their genetic diversity and vector capacities.</title>
        <authorList>
            <person name="Jia N."/>
            <person name="Wang J."/>
            <person name="Shi W."/>
            <person name="Du L."/>
            <person name="Sun Y."/>
            <person name="Zhan W."/>
            <person name="Jiang J."/>
            <person name="Wang Q."/>
            <person name="Zhang B."/>
            <person name="Ji P."/>
            <person name="Sakyi L.B."/>
            <person name="Cui X."/>
            <person name="Yuan T."/>
            <person name="Jiang B."/>
            <person name="Yang W."/>
            <person name="Lam T.T.-Y."/>
            <person name="Chang Q."/>
            <person name="Ding S."/>
            <person name="Wang X."/>
            <person name="Zhu J."/>
            <person name="Ruan X."/>
            <person name="Zhao L."/>
            <person name="Wei J."/>
            <person name="Que T."/>
            <person name="Du C."/>
            <person name="Cheng J."/>
            <person name="Dai P."/>
            <person name="Han X."/>
            <person name="Huang E."/>
            <person name="Gao Y."/>
            <person name="Liu J."/>
            <person name="Shao H."/>
            <person name="Ye R."/>
            <person name="Li L."/>
            <person name="Wei W."/>
            <person name="Wang X."/>
            <person name="Wang C."/>
            <person name="Yang T."/>
            <person name="Huo Q."/>
            <person name="Li W."/>
            <person name="Guo W."/>
            <person name="Chen H."/>
            <person name="Zhou L."/>
            <person name="Ni X."/>
            <person name="Tian J."/>
            <person name="Zhou Y."/>
            <person name="Sheng Y."/>
            <person name="Liu T."/>
            <person name="Pan Y."/>
            <person name="Xia L."/>
            <person name="Li J."/>
            <person name="Zhao F."/>
            <person name="Cao W."/>
        </authorList>
    </citation>
    <scope>NUCLEOTIDE SEQUENCE</scope>
    <source>
        <strain evidence="1">Dsil-2018</strain>
    </source>
</reference>
<proteinExistence type="predicted"/>